<evidence type="ECO:0000256" key="4">
    <source>
        <dbReference type="ARBA" id="ARBA00022771"/>
    </source>
</evidence>
<keyword evidence="5" id="KW-0862">Zinc</keyword>
<dbReference type="GO" id="GO:0006357">
    <property type="term" value="P:regulation of transcription by RNA polymerase II"/>
    <property type="evidence" value="ECO:0007669"/>
    <property type="project" value="TreeGrafter"/>
</dbReference>
<keyword evidence="3" id="KW-0677">Repeat</keyword>
<accession>A0A9W9HGG2</accession>
<evidence type="ECO:0000256" key="7">
    <source>
        <dbReference type="ARBA" id="ARBA00023242"/>
    </source>
</evidence>
<keyword evidence="2" id="KW-0479">Metal-binding</keyword>
<name>A0A9W9HGG2_9EURO</name>
<comment type="caution">
    <text evidence="10">The sequence shown here is derived from an EMBL/GenBank/DDBJ whole genome shotgun (WGS) entry which is preliminary data.</text>
</comment>
<dbReference type="InterPro" id="IPR013087">
    <property type="entry name" value="Znf_C2H2_type"/>
</dbReference>
<evidence type="ECO:0000256" key="6">
    <source>
        <dbReference type="ARBA" id="ARBA00023125"/>
    </source>
</evidence>
<evidence type="ECO:0000313" key="10">
    <source>
        <dbReference type="EMBL" id="KAJ5145470.1"/>
    </source>
</evidence>
<protein>
    <submittedName>
        <fullName evidence="10">Zinc finger C2H2</fullName>
    </submittedName>
</protein>
<sequence length="255" mass="28943">MNSMNHYAPTFECETCTREFSSQSAANQHMNALNHWKPTIPCEMCTMKFRTQTAADSHMASMGHYKNYCRDCNRRFMNDNCLRQHLNSKTHRGTTVSCPCCKTSFVTASGVSHHLESGSCPNAASLNRDRIHRIIRSLDPNGAICKKQIGWHDEQPSVTYSVTPRAFNGTSWVCYICKKCFTTSRGLEAHLNSPVHKEKVYHCLKRGCPKEFHSLASLFSHLESESCGFIRFEGVQQVHKRINDAILGNRMITGF</sequence>
<dbReference type="GO" id="GO:0008270">
    <property type="term" value="F:zinc ion binding"/>
    <property type="evidence" value="ECO:0007669"/>
    <property type="project" value="UniProtKB-KW"/>
</dbReference>
<dbReference type="Gene3D" id="3.30.160.60">
    <property type="entry name" value="Classic Zinc Finger"/>
    <property type="match status" value="3"/>
</dbReference>
<keyword evidence="6" id="KW-0238">DNA-binding</keyword>
<evidence type="ECO:0000256" key="5">
    <source>
        <dbReference type="ARBA" id="ARBA00022833"/>
    </source>
</evidence>
<comment type="subcellular location">
    <subcellularLocation>
        <location evidence="1">Nucleus</location>
    </subcellularLocation>
</comment>
<keyword evidence="11" id="KW-1185">Reference proteome</keyword>
<keyword evidence="4 8" id="KW-0863">Zinc-finger</keyword>
<feature type="domain" description="C2H2-type" evidence="9">
    <location>
        <begin position="172"/>
        <end position="201"/>
    </location>
</feature>
<dbReference type="Pfam" id="PF12874">
    <property type="entry name" value="zf-met"/>
    <property type="match status" value="2"/>
</dbReference>
<dbReference type="GO" id="GO:0000978">
    <property type="term" value="F:RNA polymerase II cis-regulatory region sequence-specific DNA binding"/>
    <property type="evidence" value="ECO:0007669"/>
    <property type="project" value="TreeGrafter"/>
</dbReference>
<proteinExistence type="predicted"/>
<evidence type="ECO:0000259" key="9">
    <source>
        <dbReference type="PROSITE" id="PS50157"/>
    </source>
</evidence>
<evidence type="ECO:0000256" key="3">
    <source>
        <dbReference type="ARBA" id="ARBA00022737"/>
    </source>
</evidence>
<evidence type="ECO:0000313" key="11">
    <source>
        <dbReference type="Proteomes" id="UP001149079"/>
    </source>
</evidence>
<dbReference type="SUPFAM" id="SSF57667">
    <property type="entry name" value="beta-beta-alpha zinc fingers"/>
    <property type="match status" value="3"/>
</dbReference>
<dbReference type="InterPro" id="IPR050589">
    <property type="entry name" value="Ikaros_C2H2-ZF"/>
</dbReference>
<dbReference type="PROSITE" id="PS50157">
    <property type="entry name" value="ZINC_FINGER_C2H2_2"/>
    <property type="match status" value="3"/>
</dbReference>
<organism evidence="10 11">
    <name type="scientific">Penicillium bovifimosum</name>
    <dbReference type="NCBI Taxonomy" id="126998"/>
    <lineage>
        <taxon>Eukaryota</taxon>
        <taxon>Fungi</taxon>
        <taxon>Dikarya</taxon>
        <taxon>Ascomycota</taxon>
        <taxon>Pezizomycotina</taxon>
        <taxon>Eurotiomycetes</taxon>
        <taxon>Eurotiomycetidae</taxon>
        <taxon>Eurotiales</taxon>
        <taxon>Aspergillaceae</taxon>
        <taxon>Penicillium</taxon>
    </lineage>
</organism>
<feature type="domain" description="C2H2-type" evidence="9">
    <location>
        <begin position="67"/>
        <end position="96"/>
    </location>
</feature>
<dbReference type="PANTHER" id="PTHR24404">
    <property type="entry name" value="ZINC FINGER PROTEIN"/>
    <property type="match status" value="1"/>
</dbReference>
<evidence type="ECO:0000256" key="8">
    <source>
        <dbReference type="PROSITE-ProRule" id="PRU00042"/>
    </source>
</evidence>
<dbReference type="GO" id="GO:0005634">
    <property type="term" value="C:nucleus"/>
    <property type="evidence" value="ECO:0007669"/>
    <property type="project" value="UniProtKB-SubCell"/>
</dbReference>
<dbReference type="OrthoDB" id="6077919at2759"/>
<feature type="domain" description="C2H2-type" evidence="9">
    <location>
        <begin position="11"/>
        <end position="38"/>
    </location>
</feature>
<dbReference type="GeneID" id="81399948"/>
<dbReference type="AlphaFoldDB" id="A0A9W9HGG2"/>
<dbReference type="PANTHER" id="PTHR24404:SF114">
    <property type="entry name" value="KLUMPFUSS, ISOFORM B-RELATED"/>
    <property type="match status" value="1"/>
</dbReference>
<dbReference type="GO" id="GO:0003700">
    <property type="term" value="F:DNA-binding transcription factor activity"/>
    <property type="evidence" value="ECO:0007669"/>
    <property type="project" value="TreeGrafter"/>
</dbReference>
<dbReference type="RefSeq" id="XP_056525944.1">
    <property type="nucleotide sequence ID" value="XM_056660778.1"/>
</dbReference>
<dbReference type="SMART" id="SM00355">
    <property type="entry name" value="ZnF_C2H2"/>
    <property type="match status" value="5"/>
</dbReference>
<dbReference type="Pfam" id="PF00096">
    <property type="entry name" value="zf-C2H2"/>
    <property type="match status" value="1"/>
</dbReference>
<gene>
    <name evidence="10" type="ORF">N7515_000034</name>
</gene>
<evidence type="ECO:0000256" key="2">
    <source>
        <dbReference type="ARBA" id="ARBA00022723"/>
    </source>
</evidence>
<reference evidence="10" key="1">
    <citation type="submission" date="2022-11" db="EMBL/GenBank/DDBJ databases">
        <authorList>
            <person name="Petersen C."/>
        </authorList>
    </citation>
    <scope>NUCLEOTIDE SEQUENCE</scope>
    <source>
        <strain evidence="10">IBT 22155</strain>
    </source>
</reference>
<evidence type="ECO:0000256" key="1">
    <source>
        <dbReference type="ARBA" id="ARBA00004123"/>
    </source>
</evidence>
<dbReference type="PROSITE" id="PS00028">
    <property type="entry name" value="ZINC_FINGER_C2H2_1"/>
    <property type="match status" value="3"/>
</dbReference>
<dbReference type="EMBL" id="JAPQKL010000001">
    <property type="protein sequence ID" value="KAJ5145470.1"/>
    <property type="molecule type" value="Genomic_DNA"/>
</dbReference>
<dbReference type="Proteomes" id="UP001149079">
    <property type="component" value="Unassembled WGS sequence"/>
</dbReference>
<dbReference type="InterPro" id="IPR036236">
    <property type="entry name" value="Znf_C2H2_sf"/>
</dbReference>
<keyword evidence="7" id="KW-0539">Nucleus</keyword>
<reference evidence="10" key="2">
    <citation type="journal article" date="2023" name="IMA Fungus">
        <title>Comparative genomic study of the Penicillium genus elucidates a diverse pangenome and 15 lateral gene transfer events.</title>
        <authorList>
            <person name="Petersen C."/>
            <person name="Sorensen T."/>
            <person name="Nielsen M.R."/>
            <person name="Sondergaard T.E."/>
            <person name="Sorensen J.L."/>
            <person name="Fitzpatrick D.A."/>
            <person name="Frisvad J.C."/>
            <person name="Nielsen K.L."/>
        </authorList>
    </citation>
    <scope>NUCLEOTIDE SEQUENCE</scope>
    <source>
        <strain evidence="10">IBT 22155</strain>
    </source>
</reference>